<dbReference type="SMART" id="SM01236">
    <property type="entry name" value="Haem_oxygenase_2"/>
    <property type="match status" value="1"/>
</dbReference>
<name>A0A443HY01_BYSSP</name>
<dbReference type="Pfam" id="PF14518">
    <property type="entry name" value="Haem_oxygenas_2"/>
    <property type="match status" value="1"/>
</dbReference>
<sequence>MDIAICIPLALLYGACALLLIHGLGFQLHMRTIKNSESFTSPIDIQDGRSGPSGQGSNADRLTISQQYDEYKEMYFKLQNVERHPEVMPRAKHLLLAFLSEAILCAHAQHSAILAIERFSPSAIAAFMRRELDHITHQWQQYLQRRKEGHARELFSDADAAKRWLVKKAPVKLVDGAWLGQVHTVGIPFAYRSITKDAWQVLSEELGDGYLEKNHVHVYQKLMRQIGVDLPAADSAEFIQAMDNDPCIWKGAIAQLLIALFPSEFLPETLGFNMHFEMLTLETMVAATELREVHLDPSYFNLHISIDNADSGHMAMASHIVMKYLSTVQAVEGADAAQQAWKRVQAGFVLSKHLPSHQRSFPNQGPLAIDLMRIFQAKSVACHRLHDNCRVRLGGRSLSTWLNPDHFQRERWQTDFLDCLSNDRLWVRKGDSASSRLVQQCVWGGPMFGAFTDSEVATIKNWIDSLAPDSPMTYWHFIGWSCSSDESQVSASGPVNLETVFRDARISPSHLPPPVRSIDLSFVPILHKLIPLWFVHPCLLESCLRVPVRTTNSIGCSVVRLLRAQYGFDETTGIAGMDEIRRAGWVDLTEIGMEIISHVEDMPSKPKDVADVLERWPSAFAETMLALAMRPQQCFWSLLGLTQAFVHLHHWLALSPLLSRRTRAIVHRIALQEQVSLDTCMKGLQEQDLAYEDFWKGYELGRVEIDGCFEKRKSISSLQSTMRKGA</sequence>
<dbReference type="Gene3D" id="1.20.910.10">
    <property type="entry name" value="Heme oxygenase-like"/>
    <property type="match status" value="1"/>
</dbReference>
<dbReference type="STRING" id="264951.A0A443HY01"/>
<dbReference type="VEuPathDB" id="FungiDB:C8Q69DRAFT_460554"/>
<dbReference type="EMBL" id="RCNU01000003">
    <property type="protein sequence ID" value="RWQ96624.1"/>
    <property type="molecule type" value="Genomic_DNA"/>
</dbReference>
<dbReference type="AlphaFoldDB" id="A0A443HY01"/>
<gene>
    <name evidence="1" type="ORF">C8Q69DRAFT_460554</name>
</gene>
<accession>A0A443HY01</accession>
<evidence type="ECO:0000313" key="1">
    <source>
        <dbReference type="EMBL" id="RWQ96624.1"/>
    </source>
</evidence>
<protein>
    <submittedName>
        <fullName evidence="1">Uncharacterized protein</fullName>
    </submittedName>
</protein>
<comment type="caution">
    <text evidence="1">The sequence shown here is derived from an EMBL/GenBank/DDBJ whole genome shotgun (WGS) entry which is preliminary data.</text>
</comment>
<dbReference type="InterPro" id="IPR016084">
    <property type="entry name" value="Haem_Oase-like_multi-hlx"/>
</dbReference>
<evidence type="ECO:0000313" key="2">
    <source>
        <dbReference type="Proteomes" id="UP000283841"/>
    </source>
</evidence>
<reference evidence="1 2" key="1">
    <citation type="journal article" date="2018" name="Front. Microbiol.">
        <title>Genomic and genetic insights into a cosmopolitan fungus, Paecilomyces variotii (Eurotiales).</title>
        <authorList>
            <person name="Urquhart A.S."/>
            <person name="Mondo S.J."/>
            <person name="Makela M.R."/>
            <person name="Hane J.K."/>
            <person name="Wiebenga A."/>
            <person name="He G."/>
            <person name="Mihaltcheva S."/>
            <person name="Pangilinan J."/>
            <person name="Lipzen A."/>
            <person name="Barry K."/>
            <person name="de Vries R.P."/>
            <person name="Grigoriev I.V."/>
            <person name="Idnurm A."/>
        </authorList>
    </citation>
    <scope>NUCLEOTIDE SEQUENCE [LARGE SCALE GENOMIC DNA]</scope>
    <source>
        <strain evidence="1 2">CBS 101075</strain>
    </source>
</reference>
<dbReference type="GeneID" id="39599450"/>
<dbReference type="Proteomes" id="UP000283841">
    <property type="component" value="Unassembled WGS sequence"/>
</dbReference>
<proteinExistence type="predicted"/>
<dbReference type="RefSeq" id="XP_028486269.1">
    <property type="nucleotide sequence ID" value="XM_028630173.1"/>
</dbReference>
<keyword evidence="2" id="KW-1185">Reference proteome</keyword>
<organism evidence="1 2">
    <name type="scientific">Byssochlamys spectabilis</name>
    <name type="common">Paecilomyces variotii</name>
    <dbReference type="NCBI Taxonomy" id="264951"/>
    <lineage>
        <taxon>Eukaryota</taxon>
        <taxon>Fungi</taxon>
        <taxon>Dikarya</taxon>
        <taxon>Ascomycota</taxon>
        <taxon>Pezizomycotina</taxon>
        <taxon>Eurotiomycetes</taxon>
        <taxon>Eurotiomycetidae</taxon>
        <taxon>Eurotiales</taxon>
        <taxon>Thermoascaceae</taxon>
        <taxon>Paecilomyces</taxon>
    </lineage>
</organism>